<accession>A0ABU3K698</accession>
<evidence type="ECO:0000256" key="1">
    <source>
        <dbReference type="ARBA" id="ARBA00004117"/>
    </source>
</evidence>
<comment type="caution">
    <text evidence="6">The sequence shown here is derived from an EMBL/GenBank/DDBJ whole genome shotgun (WGS) entry which is preliminary data.</text>
</comment>
<evidence type="ECO:0000313" key="7">
    <source>
        <dbReference type="Proteomes" id="UP001250932"/>
    </source>
</evidence>
<keyword evidence="6" id="KW-0282">Flagellum</keyword>
<dbReference type="Proteomes" id="UP001250932">
    <property type="component" value="Unassembled WGS sequence"/>
</dbReference>
<reference evidence="6 7" key="1">
    <citation type="journal article" date="2023" name="ISME J.">
        <title>Cultivation and genomic characterization of novel and ubiquitous marine nitrite-oxidizing bacteria from the Nitrospirales.</title>
        <authorList>
            <person name="Mueller A.J."/>
            <person name="Daebeler A."/>
            <person name="Herbold C.W."/>
            <person name="Kirkegaard R.H."/>
            <person name="Daims H."/>
        </authorList>
    </citation>
    <scope>NUCLEOTIDE SEQUENCE [LARGE SCALE GENOMIC DNA]</scope>
    <source>
        <strain evidence="6 7">EB</strain>
    </source>
</reference>
<dbReference type="EMBL" id="JAQOUE010000001">
    <property type="protein sequence ID" value="MDT7041870.1"/>
    <property type="molecule type" value="Genomic_DNA"/>
</dbReference>
<dbReference type="InterPro" id="IPR037925">
    <property type="entry name" value="FlgE/F/G-like"/>
</dbReference>
<dbReference type="InterPro" id="IPR020013">
    <property type="entry name" value="Flagellar_FlgE/F/G"/>
</dbReference>
<comment type="subcellular location">
    <subcellularLocation>
        <location evidence="1 4">Bacterial flagellum basal body</location>
    </subcellularLocation>
</comment>
<organism evidence="6 7">
    <name type="scientific">Candidatus Nitronereus thalassa</name>
    <dbReference type="NCBI Taxonomy" id="3020898"/>
    <lineage>
        <taxon>Bacteria</taxon>
        <taxon>Pseudomonadati</taxon>
        <taxon>Nitrospirota</taxon>
        <taxon>Nitrospiria</taxon>
        <taxon>Nitrospirales</taxon>
        <taxon>Nitrospiraceae</taxon>
        <taxon>Candidatus Nitronereus</taxon>
    </lineage>
</organism>
<comment type="similarity">
    <text evidence="2 4">Belongs to the flagella basal body rod proteins family.</text>
</comment>
<dbReference type="RefSeq" id="WP_313832217.1">
    <property type="nucleotide sequence ID" value="NZ_JAQOUE010000001.1"/>
</dbReference>
<evidence type="ECO:0000256" key="4">
    <source>
        <dbReference type="RuleBase" id="RU362116"/>
    </source>
</evidence>
<evidence type="ECO:0000313" key="6">
    <source>
        <dbReference type="EMBL" id="MDT7041870.1"/>
    </source>
</evidence>
<dbReference type="SUPFAM" id="SSF117143">
    <property type="entry name" value="Flagellar hook protein flgE"/>
    <property type="match status" value="1"/>
</dbReference>
<protein>
    <submittedName>
        <fullName evidence="6">Flagellar hook-basal body protein</fullName>
    </submittedName>
</protein>
<feature type="domain" description="Flagellar basal-body/hook protein C-terminal" evidence="5">
    <location>
        <begin position="190"/>
        <end position="233"/>
    </location>
</feature>
<sequence length="238" mass="26001">MNRGIYPVVAGAITQERQLELLAHNLGNIHTTGFKKDDSVFGTILARSVGQPVAGFDLFPQVATVRPDTSQGTLKFTGHDMDVGLQGDGYLVVSTVDGLRHFRGGQLKINSKGELATQLDDPVLGENGPIKVPAGTMNIDRKGIVNVEGRQVGKLRIESLPPTTVAVKVGDRYWQVPNQVTEATNVEVFQASLEQANVNPSMELVNMIKVTRAYEQMQKAIQSMDEMTERMIRSANVQ</sequence>
<dbReference type="PANTHER" id="PTHR30435:SF19">
    <property type="entry name" value="FLAGELLAR BASAL-BODY ROD PROTEIN FLGG"/>
    <property type="match status" value="1"/>
</dbReference>
<dbReference type="PANTHER" id="PTHR30435">
    <property type="entry name" value="FLAGELLAR PROTEIN"/>
    <property type="match status" value="1"/>
</dbReference>
<dbReference type="InterPro" id="IPR010930">
    <property type="entry name" value="Flg_bb/hook_C_dom"/>
</dbReference>
<keyword evidence="7" id="KW-1185">Reference proteome</keyword>
<dbReference type="Pfam" id="PF06429">
    <property type="entry name" value="Flg_bbr_C"/>
    <property type="match status" value="1"/>
</dbReference>
<dbReference type="NCBIfam" id="TIGR03506">
    <property type="entry name" value="FlgEFG_subfam"/>
    <property type="match status" value="1"/>
</dbReference>
<keyword evidence="3 4" id="KW-0975">Bacterial flagellum</keyword>
<evidence type="ECO:0000256" key="2">
    <source>
        <dbReference type="ARBA" id="ARBA00009677"/>
    </source>
</evidence>
<evidence type="ECO:0000259" key="5">
    <source>
        <dbReference type="Pfam" id="PF06429"/>
    </source>
</evidence>
<evidence type="ECO:0000256" key="3">
    <source>
        <dbReference type="ARBA" id="ARBA00023143"/>
    </source>
</evidence>
<proteinExistence type="inferred from homology"/>
<name>A0ABU3K698_9BACT</name>
<keyword evidence="6" id="KW-0969">Cilium</keyword>
<keyword evidence="6" id="KW-0966">Cell projection</keyword>
<gene>
    <name evidence="6" type="ORF">PPG34_05865</name>
</gene>